<organism evidence="1 2">
    <name type="scientific">Sphagnum jensenii</name>
    <dbReference type="NCBI Taxonomy" id="128206"/>
    <lineage>
        <taxon>Eukaryota</taxon>
        <taxon>Viridiplantae</taxon>
        <taxon>Streptophyta</taxon>
        <taxon>Embryophyta</taxon>
        <taxon>Bryophyta</taxon>
        <taxon>Sphagnophytina</taxon>
        <taxon>Sphagnopsida</taxon>
        <taxon>Sphagnales</taxon>
        <taxon>Sphagnaceae</taxon>
        <taxon>Sphagnum</taxon>
    </lineage>
</organism>
<gene>
    <name evidence="1" type="ORF">CSSPJE1EN2_LOCUS23037</name>
</gene>
<dbReference type="Proteomes" id="UP001497522">
    <property type="component" value="Chromosome 8"/>
</dbReference>
<protein>
    <submittedName>
        <fullName evidence="1">Uncharacterized protein</fullName>
    </submittedName>
</protein>
<proteinExistence type="predicted"/>
<sequence length="63" mass="7398">MYHRQLECCVLMASEVLLVVCYDRLDALLRVLCDAQVSIDLHDIYYENLMMHPSEFIFPCTLT</sequence>
<reference evidence="1" key="1">
    <citation type="submission" date="2024-03" db="EMBL/GenBank/DDBJ databases">
        <authorList>
            <consortium name="ELIXIR-Norway"/>
            <consortium name="Elixir Norway"/>
        </authorList>
    </citation>
    <scope>NUCLEOTIDE SEQUENCE</scope>
</reference>
<dbReference type="EMBL" id="OZ023709">
    <property type="protein sequence ID" value="CAK9881681.1"/>
    <property type="molecule type" value="Genomic_DNA"/>
</dbReference>
<evidence type="ECO:0000313" key="2">
    <source>
        <dbReference type="Proteomes" id="UP001497522"/>
    </source>
</evidence>
<keyword evidence="2" id="KW-1185">Reference proteome</keyword>
<name>A0ABP1BYY7_9BRYO</name>
<evidence type="ECO:0000313" key="1">
    <source>
        <dbReference type="EMBL" id="CAK9881681.1"/>
    </source>
</evidence>
<accession>A0ABP1BYY7</accession>